<gene>
    <name evidence="1" type="ORF">SAMN04488116_2491</name>
</gene>
<keyword evidence="1" id="KW-0378">Hydrolase</keyword>
<evidence type="ECO:0000313" key="1">
    <source>
        <dbReference type="EMBL" id="SHG77629.1"/>
    </source>
</evidence>
<dbReference type="SUPFAM" id="SSF53474">
    <property type="entry name" value="alpha/beta-Hydrolases"/>
    <property type="match status" value="1"/>
</dbReference>
<proteinExistence type="predicted"/>
<dbReference type="InterPro" id="IPR000801">
    <property type="entry name" value="Esterase-like"/>
</dbReference>
<dbReference type="PANTHER" id="PTHR48098">
    <property type="entry name" value="ENTEROCHELIN ESTERASE-RELATED"/>
    <property type="match status" value="1"/>
</dbReference>
<accession>A0A1M5ML44</accession>
<organism evidence="1 2">
    <name type="scientific">Flagellimonas flava</name>
    <dbReference type="NCBI Taxonomy" id="570519"/>
    <lineage>
        <taxon>Bacteria</taxon>
        <taxon>Pseudomonadati</taxon>
        <taxon>Bacteroidota</taxon>
        <taxon>Flavobacteriia</taxon>
        <taxon>Flavobacteriales</taxon>
        <taxon>Flavobacteriaceae</taxon>
        <taxon>Flagellimonas</taxon>
    </lineage>
</organism>
<reference evidence="2" key="1">
    <citation type="submission" date="2016-11" db="EMBL/GenBank/DDBJ databases">
        <authorList>
            <person name="Varghese N."/>
            <person name="Submissions S."/>
        </authorList>
    </citation>
    <scope>NUCLEOTIDE SEQUENCE [LARGE SCALE GENOMIC DNA]</scope>
    <source>
        <strain evidence="2">DSM 22638</strain>
    </source>
</reference>
<dbReference type="PANTHER" id="PTHR48098:SF6">
    <property type="entry name" value="FERRI-BACILLIBACTIN ESTERASE BESA"/>
    <property type="match status" value="1"/>
</dbReference>
<keyword evidence="2" id="KW-1185">Reference proteome</keyword>
<dbReference type="Pfam" id="PF00756">
    <property type="entry name" value="Esterase"/>
    <property type="match status" value="1"/>
</dbReference>
<dbReference type="GO" id="GO:0016787">
    <property type="term" value="F:hydrolase activity"/>
    <property type="evidence" value="ECO:0007669"/>
    <property type="project" value="UniProtKB-KW"/>
</dbReference>
<dbReference type="InterPro" id="IPR029058">
    <property type="entry name" value="AB_hydrolase_fold"/>
</dbReference>
<dbReference type="Proteomes" id="UP000184532">
    <property type="component" value="Unassembled WGS sequence"/>
</dbReference>
<name>A0A1M5ML44_9FLAO</name>
<dbReference type="OrthoDB" id="9784036at2"/>
<dbReference type="STRING" id="570519.SAMN04488116_2491"/>
<dbReference type="InterPro" id="IPR050583">
    <property type="entry name" value="Mycobacterial_A85_antigen"/>
</dbReference>
<evidence type="ECO:0000313" key="2">
    <source>
        <dbReference type="Proteomes" id="UP000184532"/>
    </source>
</evidence>
<dbReference type="Gene3D" id="3.40.50.1820">
    <property type="entry name" value="alpha/beta hydrolase"/>
    <property type="match status" value="1"/>
</dbReference>
<dbReference type="EMBL" id="FQWL01000003">
    <property type="protein sequence ID" value="SHG77629.1"/>
    <property type="molecule type" value="Genomic_DNA"/>
</dbReference>
<sequence length="372" mass="42140">MLLVKKRSWQLIVLILLLGAGIHTLKAQKVKNHSLYSKYLKERRNIQVQLPKDYAVSDRAYPVLIVLDGEYVFDYARGAASFLSNAFGFFPQLIVVGIPNTDRNRDLFVDLKPDGPYLKFISFLEHEVLSFIKNRYRSNGFEILYGWSSGAGIVNYIAVKNPKLFNAYILAGAGIGPKTEAFIKTELKPESYTQAFLFASAEGSTPRAEGLKKHRALLQALNPKGLDWEFKVYENQSHVAAMSKGLYDGLEFVFKSYHIPESITTEGAEKVINYYRDLKRFYGYQVEIPEGALNEISSALQPKQAIRLLDYGLKIYPKSSLIMAAKAGRYLELGDGQKAKHEYQNALKHATSKLDKHKYHSLLKELSKPNKN</sequence>
<dbReference type="AlphaFoldDB" id="A0A1M5ML44"/>
<protein>
    <submittedName>
        <fullName evidence="1">Predicted hydrolase of the alpha/beta superfamily</fullName>
    </submittedName>
</protein>